<dbReference type="Pfam" id="PF00106">
    <property type="entry name" value="adh_short"/>
    <property type="match status" value="1"/>
</dbReference>
<dbReference type="InterPro" id="IPR002347">
    <property type="entry name" value="SDR_fam"/>
</dbReference>
<dbReference type="GO" id="GO:0016491">
    <property type="term" value="F:oxidoreductase activity"/>
    <property type="evidence" value="ECO:0007669"/>
    <property type="project" value="UniProtKB-KW"/>
</dbReference>
<evidence type="ECO:0000313" key="4">
    <source>
        <dbReference type="EMBL" id="KAB1223174.1"/>
    </source>
</evidence>
<keyword evidence="2" id="KW-0521">NADP</keyword>
<evidence type="ECO:0000256" key="1">
    <source>
        <dbReference type="ARBA" id="ARBA00006484"/>
    </source>
</evidence>
<proteinExistence type="inferred from homology"/>
<dbReference type="AlphaFoldDB" id="A0A6A1WD01"/>
<evidence type="ECO:0000256" key="2">
    <source>
        <dbReference type="ARBA" id="ARBA00022857"/>
    </source>
</evidence>
<dbReference type="SUPFAM" id="SSF51735">
    <property type="entry name" value="NAD(P)-binding Rossmann-fold domains"/>
    <property type="match status" value="1"/>
</dbReference>
<dbReference type="Gene3D" id="3.40.50.720">
    <property type="entry name" value="NAD(P)-binding Rossmann-like Domain"/>
    <property type="match status" value="2"/>
</dbReference>
<comment type="similarity">
    <text evidence="1">Belongs to the short-chain dehydrogenases/reductases (SDR) family.</text>
</comment>
<evidence type="ECO:0000256" key="3">
    <source>
        <dbReference type="ARBA" id="ARBA00023002"/>
    </source>
</evidence>
<keyword evidence="3" id="KW-0560">Oxidoreductase</keyword>
<name>A0A6A1WD01_9ROSI</name>
<dbReference type="PANTHER" id="PTHR43490:SF131">
    <property type="entry name" value="SALUTARIDINE REDUCTASE-LIKE ISOFORM X2"/>
    <property type="match status" value="1"/>
</dbReference>
<dbReference type="PANTHER" id="PTHR43490">
    <property type="entry name" value="(+)-NEOMENTHOL DEHYDROGENASE"/>
    <property type="match status" value="1"/>
</dbReference>
<gene>
    <name evidence="4" type="ORF">CJ030_MR2G006077</name>
</gene>
<accession>A0A6A1WD01</accession>
<dbReference type="InterPro" id="IPR036291">
    <property type="entry name" value="NAD(P)-bd_dom_sf"/>
</dbReference>
<dbReference type="EMBL" id="RXIC02000020">
    <property type="protein sequence ID" value="KAB1223174.1"/>
    <property type="molecule type" value="Genomic_DNA"/>
</dbReference>
<dbReference type="OrthoDB" id="1933717at2759"/>
<dbReference type="Proteomes" id="UP000516437">
    <property type="component" value="Chromosome 2"/>
</dbReference>
<reference evidence="4 5" key="1">
    <citation type="journal article" date="2019" name="Plant Biotechnol. J.">
        <title>The red bayberry genome and genetic basis of sex determination.</title>
        <authorList>
            <person name="Jia H.M."/>
            <person name="Jia H.J."/>
            <person name="Cai Q.L."/>
            <person name="Wang Y."/>
            <person name="Zhao H.B."/>
            <person name="Yang W.F."/>
            <person name="Wang G.Y."/>
            <person name="Li Y.H."/>
            <person name="Zhan D.L."/>
            <person name="Shen Y.T."/>
            <person name="Niu Q.F."/>
            <person name="Chang L."/>
            <person name="Qiu J."/>
            <person name="Zhao L."/>
            <person name="Xie H.B."/>
            <person name="Fu W.Y."/>
            <person name="Jin J."/>
            <person name="Li X.W."/>
            <person name="Jiao Y."/>
            <person name="Zhou C.C."/>
            <person name="Tu T."/>
            <person name="Chai C.Y."/>
            <person name="Gao J.L."/>
            <person name="Fan L.J."/>
            <person name="van de Weg E."/>
            <person name="Wang J.Y."/>
            <person name="Gao Z.S."/>
        </authorList>
    </citation>
    <scope>NUCLEOTIDE SEQUENCE [LARGE SCALE GENOMIC DNA]</scope>
    <source>
        <tissue evidence="4">Leaves</tissue>
    </source>
</reference>
<dbReference type="GO" id="GO:0016020">
    <property type="term" value="C:membrane"/>
    <property type="evidence" value="ECO:0007669"/>
    <property type="project" value="TreeGrafter"/>
</dbReference>
<protein>
    <submittedName>
        <fullName evidence="4">Salutaridine reductase</fullName>
    </submittedName>
</protein>
<keyword evidence="5" id="KW-1185">Reference proteome</keyword>
<comment type="caution">
    <text evidence="4">The sequence shown here is derived from an EMBL/GenBank/DDBJ whole genome shotgun (WGS) entry which is preliminary data.</text>
</comment>
<sequence>MNPGTKRIAVVSGANEGIGFEIAKRLASNGIRVILTARHVKRAMKRLKNSRLLDTPVNHAGIAGLTISVEDRKKLNLRQARWIVWKADQNLQLRGIKFKCFPKGEECQLNQKGFAGQHSKDENAAPVKEIVKQTYEAAMNCLTTNYYGTKFVTKELIPLLQLSNALRIVNVSSTLGQLNVQGCRKELSHQNAVGFMLSIFSASSPFQPEALVLEVIKFIEDMFGGYHGVARKRNRWENHTWMAKVKTRKERKEKKTEESIPSQKIHKHIYSCNVTLMHLHSLTLTLA</sequence>
<organism evidence="4 5">
    <name type="scientific">Morella rubra</name>
    <name type="common">Chinese bayberry</name>
    <dbReference type="NCBI Taxonomy" id="262757"/>
    <lineage>
        <taxon>Eukaryota</taxon>
        <taxon>Viridiplantae</taxon>
        <taxon>Streptophyta</taxon>
        <taxon>Embryophyta</taxon>
        <taxon>Tracheophyta</taxon>
        <taxon>Spermatophyta</taxon>
        <taxon>Magnoliopsida</taxon>
        <taxon>eudicotyledons</taxon>
        <taxon>Gunneridae</taxon>
        <taxon>Pentapetalae</taxon>
        <taxon>rosids</taxon>
        <taxon>fabids</taxon>
        <taxon>Fagales</taxon>
        <taxon>Myricaceae</taxon>
        <taxon>Morella</taxon>
    </lineage>
</organism>
<evidence type="ECO:0000313" key="5">
    <source>
        <dbReference type="Proteomes" id="UP000516437"/>
    </source>
</evidence>